<dbReference type="Proteomes" id="UP000825367">
    <property type="component" value="Chromosome"/>
</dbReference>
<dbReference type="EMBL" id="CP080333">
    <property type="protein sequence ID" value="QYL15873.1"/>
    <property type="molecule type" value="Genomic_DNA"/>
</dbReference>
<feature type="compositionally biased region" description="Low complexity" evidence="1">
    <location>
        <begin position="214"/>
        <end position="225"/>
    </location>
</feature>
<accession>A0ABX8VFP9</accession>
<gene>
    <name evidence="3" type="ORF">K0O64_22845</name>
</gene>
<feature type="compositionally biased region" description="Low complexity" evidence="1">
    <location>
        <begin position="269"/>
        <end position="290"/>
    </location>
</feature>
<protein>
    <recommendedName>
        <fullName evidence="5">PE family protein</fullName>
    </recommendedName>
</protein>
<evidence type="ECO:0008006" key="5">
    <source>
        <dbReference type="Google" id="ProtNLM"/>
    </source>
</evidence>
<evidence type="ECO:0000256" key="2">
    <source>
        <dbReference type="SAM" id="SignalP"/>
    </source>
</evidence>
<name>A0ABX8VFP9_9MYCO</name>
<feature type="region of interest" description="Disordered" evidence="1">
    <location>
        <begin position="214"/>
        <end position="245"/>
    </location>
</feature>
<evidence type="ECO:0000256" key="1">
    <source>
        <dbReference type="SAM" id="MobiDB-lite"/>
    </source>
</evidence>
<keyword evidence="4" id="KW-1185">Reference proteome</keyword>
<evidence type="ECO:0000313" key="4">
    <source>
        <dbReference type="Proteomes" id="UP000825367"/>
    </source>
</evidence>
<feature type="signal peptide" evidence="2">
    <location>
        <begin position="1"/>
        <end position="26"/>
    </location>
</feature>
<proteinExistence type="predicted"/>
<evidence type="ECO:0000313" key="3">
    <source>
        <dbReference type="EMBL" id="QYL15873.1"/>
    </source>
</evidence>
<organism evidence="3 4">
    <name type="scientific">Mycolicibacterium pallens</name>
    <dbReference type="NCBI Taxonomy" id="370524"/>
    <lineage>
        <taxon>Bacteria</taxon>
        <taxon>Bacillati</taxon>
        <taxon>Actinomycetota</taxon>
        <taxon>Actinomycetes</taxon>
        <taxon>Mycobacteriales</taxon>
        <taxon>Mycobacteriaceae</taxon>
        <taxon>Mycolicibacterium</taxon>
    </lineage>
</organism>
<dbReference type="RefSeq" id="WP_071949522.1">
    <property type="nucleotide sequence ID" value="NZ_BAAAVX010000040.1"/>
</dbReference>
<sequence>MTVSVRAYLTAGMAAAVVGAAAIAPAQPSTPSSVSAHSLRLSAAVQPLVSQVNAAAATLGQADGVTTAQQPRAQASATANNNASDAIDSAYNVIMYWANYWANDLGPYLLGWVPFGYLISDQIQIWFNTFTVPVSASFVYDFLDPVVNDFWNPTVWRDGLTALAQTTWNSFGATVNQEIAYVISLQWFPIPLPPLPPLPFAALKTPAAAASADTTAAAKTETTTAQSGVGHSGRLQVAKQATDTVDDATVTTDTVTTDTVTTAPQDAVTPKAAAATKGTTSAKADSTATSGKDGTAKSGADTGKKKSTAGSARTKGDKSAKGDS</sequence>
<reference evidence="3 4" key="1">
    <citation type="submission" date="2021-07" db="EMBL/GenBank/DDBJ databases">
        <title>Whole genome sequencing of non-tuberculosis mycobacteria type-strains.</title>
        <authorList>
            <person name="Igarashi Y."/>
            <person name="Osugi A."/>
            <person name="Mitarai S."/>
        </authorList>
    </citation>
    <scope>NUCLEOTIDE SEQUENCE [LARGE SCALE GENOMIC DNA]</scope>
    <source>
        <strain evidence="3 4">JCM 16370</strain>
    </source>
</reference>
<feature type="compositionally biased region" description="Basic and acidic residues" evidence="1">
    <location>
        <begin position="314"/>
        <end position="324"/>
    </location>
</feature>
<feature type="chain" id="PRO_5046248566" description="PE family protein" evidence="2">
    <location>
        <begin position="27"/>
        <end position="324"/>
    </location>
</feature>
<feature type="region of interest" description="Disordered" evidence="1">
    <location>
        <begin position="269"/>
        <end position="324"/>
    </location>
</feature>
<keyword evidence="2" id="KW-0732">Signal</keyword>